<evidence type="ECO:0000313" key="1">
    <source>
        <dbReference type="Proteomes" id="UP001652623"/>
    </source>
</evidence>
<reference evidence="2" key="1">
    <citation type="submission" date="2025-08" db="UniProtKB">
        <authorList>
            <consortium name="RefSeq"/>
        </authorList>
    </citation>
    <scope>IDENTIFICATION</scope>
    <source>
        <tissue evidence="2">Seedling</tissue>
    </source>
</reference>
<dbReference type="AlphaFoldDB" id="A0A6P3ZY37"/>
<dbReference type="InParanoid" id="A0A6P3ZY37"/>
<name>A0A6P3ZY37_ZIZJJ</name>
<organism evidence="1 2">
    <name type="scientific">Ziziphus jujuba</name>
    <name type="common">Chinese jujube</name>
    <name type="synonym">Ziziphus sativa</name>
    <dbReference type="NCBI Taxonomy" id="326968"/>
    <lineage>
        <taxon>Eukaryota</taxon>
        <taxon>Viridiplantae</taxon>
        <taxon>Streptophyta</taxon>
        <taxon>Embryophyta</taxon>
        <taxon>Tracheophyta</taxon>
        <taxon>Spermatophyta</taxon>
        <taxon>Magnoliopsida</taxon>
        <taxon>eudicotyledons</taxon>
        <taxon>Gunneridae</taxon>
        <taxon>Pentapetalae</taxon>
        <taxon>rosids</taxon>
        <taxon>fabids</taxon>
        <taxon>Rosales</taxon>
        <taxon>Rhamnaceae</taxon>
        <taxon>Paliureae</taxon>
        <taxon>Ziziphus</taxon>
    </lineage>
</organism>
<accession>A0A6P3ZY37</accession>
<dbReference type="RefSeq" id="XP_015885093.2">
    <property type="nucleotide sequence ID" value="XM_016029607.4"/>
</dbReference>
<keyword evidence="1" id="KW-1185">Reference proteome</keyword>
<protein>
    <submittedName>
        <fullName evidence="2">Uncharacterized protein LOC107420611</fullName>
    </submittedName>
</protein>
<gene>
    <name evidence="2" type="primary">LOC107420611</name>
</gene>
<dbReference type="Proteomes" id="UP001652623">
    <property type="component" value="Chromosome 5"/>
</dbReference>
<dbReference type="PANTHER" id="PTHR36000:SF3">
    <property type="entry name" value="EMBRYO DEFECTIVE 1273"/>
    <property type="match status" value="1"/>
</dbReference>
<dbReference type="PANTHER" id="PTHR36000">
    <property type="entry name" value="DEFECTIVE 1273 PROTEIN, PUTATIVE-RELATED"/>
    <property type="match status" value="1"/>
</dbReference>
<evidence type="ECO:0000313" key="2">
    <source>
        <dbReference type="RefSeq" id="XP_015885093.2"/>
    </source>
</evidence>
<dbReference type="KEGG" id="zju:107420611"/>
<sequence length="228" mass="25890">MALSIPASVSLPPSPAPKFPIKVFKQKPWQFQRYQRPCIHKEALSTCCMKVSMSEFGEPSKVKLQIGTVKEKLWEAIPNSVKDLDRKKAVDILVGRLLFLGQKALKWSLMVYLITSSLSDFLFSISRNQELMIPFGLFVGCLIADLLNETCQQVFKFNPSEEKELDWHFIGISCLFVVVKFMSTYLGIRGQVFFLHVANGGLMQIVWLWKSLLKHIDNGENSASVQDT</sequence>
<proteinExistence type="predicted"/>
<dbReference type="GeneID" id="107420611"/>